<reference evidence="1" key="1">
    <citation type="submission" date="2022-10" db="EMBL/GenBank/DDBJ databases">
        <authorList>
            <person name="Koch H."/>
        </authorList>
    </citation>
    <scope>NUCLEOTIDE SEQUENCE</scope>
    <source>
        <strain evidence="1">DNF</strain>
    </source>
</reference>
<dbReference type="InterPro" id="IPR011008">
    <property type="entry name" value="Dimeric_a/b-barrel"/>
</dbReference>
<dbReference type="SUPFAM" id="SSF54909">
    <property type="entry name" value="Dimeric alpha+beta barrel"/>
    <property type="match status" value="1"/>
</dbReference>
<dbReference type="Gene3D" id="3.30.70.100">
    <property type="match status" value="1"/>
</dbReference>
<evidence type="ECO:0008006" key="3">
    <source>
        <dbReference type="Google" id="ProtNLM"/>
    </source>
</evidence>
<organism evidence="1 2">
    <name type="scientific">Nitrospira tepida</name>
    <dbReference type="NCBI Taxonomy" id="2973512"/>
    <lineage>
        <taxon>Bacteria</taxon>
        <taxon>Pseudomonadati</taxon>
        <taxon>Nitrospirota</taxon>
        <taxon>Nitrospiria</taxon>
        <taxon>Nitrospirales</taxon>
        <taxon>Nitrospiraceae</taxon>
        <taxon>Nitrospira</taxon>
    </lineage>
</organism>
<evidence type="ECO:0000313" key="1">
    <source>
        <dbReference type="EMBL" id="CAI4029769.1"/>
    </source>
</evidence>
<protein>
    <recommendedName>
        <fullName evidence="3">RNA signal recognition particle 4.5S RNA</fullName>
    </recommendedName>
</protein>
<dbReference type="InterPro" id="IPR009874">
    <property type="entry name" value="DUF1428"/>
</dbReference>
<dbReference type="PIRSF" id="PIRSF007028">
    <property type="entry name" value="UCP007028"/>
    <property type="match status" value="1"/>
</dbReference>
<dbReference type="Proteomes" id="UP001179121">
    <property type="component" value="Chromosome"/>
</dbReference>
<dbReference type="Pfam" id="PF07237">
    <property type="entry name" value="DUF1428"/>
    <property type="match status" value="1"/>
</dbReference>
<dbReference type="KEGG" id="nti:DNFV4_00187"/>
<keyword evidence="2" id="KW-1185">Reference proteome</keyword>
<dbReference type="RefSeq" id="WP_289266795.1">
    <property type="nucleotide sequence ID" value="NZ_OX365700.1"/>
</dbReference>
<sequence length="121" mass="13750">MARYVDGFVLPVPKKNLNAYRRLAQKAGKIWREHGALDYKECAGDDLHTKMGVPFLKSARAKPGETVVFSYIVYKSRAHRDRVNAKVMKDPRIATMCDPKDMPFDVKRMVYGGFKVLVDAS</sequence>
<dbReference type="AlphaFoldDB" id="A0AA86MVH8"/>
<accession>A0AA86MVH8</accession>
<name>A0AA86MVH8_9BACT</name>
<proteinExistence type="predicted"/>
<evidence type="ECO:0000313" key="2">
    <source>
        <dbReference type="Proteomes" id="UP001179121"/>
    </source>
</evidence>
<gene>
    <name evidence="1" type="ORF">DNFV4_00187</name>
</gene>
<dbReference type="EMBL" id="OX365700">
    <property type="protein sequence ID" value="CAI4029769.1"/>
    <property type="molecule type" value="Genomic_DNA"/>
</dbReference>